<gene>
    <name evidence="2" type="ORF">C0068_09935</name>
</gene>
<dbReference type="OrthoDB" id="6591518at2"/>
<dbReference type="PANTHER" id="PTHR36836">
    <property type="entry name" value="COLANIC ACID BIOSYNTHESIS PROTEIN WCAK"/>
    <property type="match status" value="1"/>
</dbReference>
<feature type="domain" description="Polysaccharide pyruvyl transferase" evidence="1">
    <location>
        <begin position="57"/>
        <end position="274"/>
    </location>
</feature>
<organism evidence="2 3">
    <name type="scientific">Zhongshania marina</name>
    <dbReference type="NCBI Taxonomy" id="2304603"/>
    <lineage>
        <taxon>Bacteria</taxon>
        <taxon>Pseudomonadati</taxon>
        <taxon>Pseudomonadota</taxon>
        <taxon>Gammaproteobacteria</taxon>
        <taxon>Cellvibrionales</taxon>
        <taxon>Spongiibacteraceae</taxon>
        <taxon>Zhongshania</taxon>
    </lineage>
</organism>
<sequence length="343" mass="39467">MSKKTYFVVNDTRYDNHHGGWRVMANLHLGMERRGWQCSGSLPVSAQVQHLKKHSKAISESNLILVNGEGSLHHNSRNAMRLFEIMNQLRKQGPVVLLNALWQDNDPEQWRPLLSDLSAVYTRDRRSQSQLQAIGIDAAFAPDLTFYNYPDYSGSQRSRYMITDSVLKKWDETAYAICQRDPECDFRTLLTRRPNFSRGSRDWGRQLKFSLYPYIFERFGSHVPARYKVVANATNNSEQFLQSLAAYRGICAARYHALCFAIQQQVPMLFVSSNSHKSEALIEEIGLPQALFKYDNSRSGDLKLQLQQVSAQYADYAERVTSFNIMAKQKIDAMFDHIVDIYG</sequence>
<evidence type="ECO:0000259" key="1">
    <source>
        <dbReference type="Pfam" id="PF04230"/>
    </source>
</evidence>
<comment type="caution">
    <text evidence="2">The sequence shown here is derived from an EMBL/GenBank/DDBJ whole genome shotgun (WGS) entry which is preliminary data.</text>
</comment>
<dbReference type="Pfam" id="PF04230">
    <property type="entry name" value="PS_pyruv_trans"/>
    <property type="match status" value="1"/>
</dbReference>
<accession>A0A2S4HGL1</accession>
<dbReference type="RefSeq" id="WP_103684347.1">
    <property type="nucleotide sequence ID" value="NZ_PQGG01000023.1"/>
</dbReference>
<proteinExistence type="predicted"/>
<dbReference type="EMBL" id="PQGG01000023">
    <property type="protein sequence ID" value="POP52831.1"/>
    <property type="molecule type" value="Genomic_DNA"/>
</dbReference>
<reference evidence="2" key="1">
    <citation type="submission" date="2018-01" db="EMBL/GenBank/DDBJ databases">
        <authorList>
            <person name="Yu X.-D."/>
        </authorList>
    </citation>
    <scope>NUCLEOTIDE SEQUENCE</scope>
    <source>
        <strain evidence="2">ZX-21</strain>
    </source>
</reference>
<evidence type="ECO:0000313" key="2">
    <source>
        <dbReference type="EMBL" id="POP52831.1"/>
    </source>
</evidence>
<evidence type="ECO:0000313" key="3">
    <source>
        <dbReference type="Proteomes" id="UP000237222"/>
    </source>
</evidence>
<dbReference type="PANTHER" id="PTHR36836:SF1">
    <property type="entry name" value="COLANIC ACID BIOSYNTHESIS PROTEIN WCAK"/>
    <property type="match status" value="1"/>
</dbReference>
<protein>
    <recommendedName>
        <fullName evidence="1">Polysaccharide pyruvyl transferase domain-containing protein</fullName>
    </recommendedName>
</protein>
<name>A0A2S4HGL1_9GAMM</name>
<dbReference type="InterPro" id="IPR007345">
    <property type="entry name" value="Polysacch_pyruvyl_Trfase"/>
</dbReference>
<dbReference type="Proteomes" id="UP000237222">
    <property type="component" value="Unassembled WGS sequence"/>
</dbReference>
<dbReference type="AlphaFoldDB" id="A0A2S4HGL1"/>